<organism evidence="1 2">
    <name type="scientific">Acinetobacter calcoaceticus</name>
    <dbReference type="NCBI Taxonomy" id="471"/>
    <lineage>
        <taxon>Bacteria</taxon>
        <taxon>Pseudomonadati</taxon>
        <taxon>Pseudomonadota</taxon>
        <taxon>Gammaproteobacteria</taxon>
        <taxon>Moraxellales</taxon>
        <taxon>Moraxellaceae</taxon>
        <taxon>Acinetobacter</taxon>
        <taxon>Acinetobacter calcoaceticus/baumannii complex</taxon>
    </lineage>
</organism>
<dbReference type="AlphaFoldDB" id="A0A4V2R243"/>
<comment type="caution">
    <text evidence="1">The sequence shown here is derived from an EMBL/GenBank/DDBJ whole genome shotgun (WGS) entry which is preliminary data.</text>
</comment>
<evidence type="ECO:0000313" key="2">
    <source>
        <dbReference type="Proteomes" id="UP000294963"/>
    </source>
</evidence>
<protein>
    <submittedName>
        <fullName evidence="1">Uncharacterized protein</fullName>
    </submittedName>
</protein>
<dbReference type="Proteomes" id="UP000294963">
    <property type="component" value="Unassembled WGS sequence"/>
</dbReference>
<accession>A0A4V2R243</accession>
<sequence length="34" mass="3971">MRGDDTQKKPICQVETIDLEQKFFLSAMIRKNSV</sequence>
<keyword evidence="2" id="KW-1185">Reference proteome</keyword>
<proteinExistence type="predicted"/>
<name>A0A4V2R243_ACICA</name>
<evidence type="ECO:0000313" key="1">
    <source>
        <dbReference type="EMBL" id="TCM70998.1"/>
    </source>
</evidence>
<dbReference type="EMBL" id="SLVJ01000001">
    <property type="protein sequence ID" value="TCM70998.1"/>
    <property type="molecule type" value="Genomic_DNA"/>
</dbReference>
<reference evidence="1 2" key="1">
    <citation type="submission" date="2019-03" db="EMBL/GenBank/DDBJ databases">
        <title>Genomic analyses of the natural microbiome of Caenorhabditis elegans.</title>
        <authorList>
            <person name="Samuel B."/>
        </authorList>
    </citation>
    <scope>NUCLEOTIDE SEQUENCE [LARGE SCALE GENOMIC DNA]</scope>
    <source>
        <strain evidence="1 2">JUb89</strain>
    </source>
</reference>
<gene>
    <name evidence="1" type="ORF">EC844_101274</name>
</gene>